<dbReference type="PANTHER" id="PTHR22948">
    <property type="entry name" value="TUDOR DOMAIN CONTAINING PROTEIN"/>
    <property type="match status" value="1"/>
</dbReference>
<accession>A0AAN8NLJ2</accession>
<dbReference type="InterPro" id="IPR041966">
    <property type="entry name" value="LOTUS-like"/>
</dbReference>
<dbReference type="InterPro" id="IPR025605">
    <property type="entry name" value="OST-HTH/LOTUS_dom"/>
</dbReference>
<dbReference type="Gene3D" id="3.30.420.610">
    <property type="entry name" value="LOTUS domain-like"/>
    <property type="match status" value="1"/>
</dbReference>
<dbReference type="InterPro" id="IPR050621">
    <property type="entry name" value="Tudor_domain_containing"/>
</dbReference>
<dbReference type="PANTHER" id="PTHR22948:SF29">
    <property type="entry name" value="FI02030P-RELATED"/>
    <property type="match status" value="1"/>
</dbReference>
<dbReference type="Pfam" id="PF12872">
    <property type="entry name" value="OST-HTH"/>
    <property type="match status" value="1"/>
</dbReference>
<dbReference type="AlphaFoldDB" id="A0AAN8NLJ2"/>
<dbReference type="Pfam" id="PF00567">
    <property type="entry name" value="TUDOR"/>
    <property type="match status" value="1"/>
</dbReference>
<feature type="region of interest" description="Disordered" evidence="1">
    <location>
        <begin position="314"/>
        <end position="336"/>
    </location>
</feature>
<dbReference type="PROSITE" id="PS51644">
    <property type="entry name" value="HTH_OST"/>
    <property type="match status" value="1"/>
</dbReference>
<dbReference type="InterPro" id="IPR002999">
    <property type="entry name" value="Tudor"/>
</dbReference>
<protein>
    <recommendedName>
        <fullName evidence="2">HTH OST-type domain-containing protein</fullName>
    </recommendedName>
</protein>
<evidence type="ECO:0000313" key="4">
    <source>
        <dbReference type="Proteomes" id="UP001372834"/>
    </source>
</evidence>
<comment type="caution">
    <text evidence="3">The sequence shown here is derived from an EMBL/GenBank/DDBJ whole genome shotgun (WGS) entry which is preliminary data.</text>
</comment>
<gene>
    <name evidence="3" type="ORF">RUM43_011125</name>
</gene>
<feature type="domain" description="HTH OST-type" evidence="2">
    <location>
        <begin position="4"/>
        <end position="77"/>
    </location>
</feature>
<evidence type="ECO:0000313" key="3">
    <source>
        <dbReference type="EMBL" id="KAK6620829.1"/>
    </source>
</evidence>
<dbReference type="Gene3D" id="2.30.30.140">
    <property type="match status" value="1"/>
</dbReference>
<reference evidence="3 4" key="1">
    <citation type="submission" date="2023-10" db="EMBL/GenBank/DDBJ databases">
        <title>Genomes of two closely related lineages of the louse Polyplax serrata with different host specificities.</title>
        <authorList>
            <person name="Martinu J."/>
            <person name="Tarabai H."/>
            <person name="Stefka J."/>
            <person name="Hypsa V."/>
        </authorList>
    </citation>
    <scope>NUCLEOTIDE SEQUENCE [LARGE SCALE GENOMIC DNA]</scope>
    <source>
        <strain evidence="3">HR10_N</strain>
    </source>
</reference>
<evidence type="ECO:0000259" key="2">
    <source>
        <dbReference type="PROSITE" id="PS51644"/>
    </source>
</evidence>
<evidence type="ECO:0000256" key="1">
    <source>
        <dbReference type="SAM" id="MobiDB-lite"/>
    </source>
</evidence>
<organism evidence="3 4">
    <name type="scientific">Polyplax serrata</name>
    <name type="common">Common mouse louse</name>
    <dbReference type="NCBI Taxonomy" id="468196"/>
    <lineage>
        <taxon>Eukaryota</taxon>
        <taxon>Metazoa</taxon>
        <taxon>Ecdysozoa</taxon>
        <taxon>Arthropoda</taxon>
        <taxon>Hexapoda</taxon>
        <taxon>Insecta</taxon>
        <taxon>Pterygota</taxon>
        <taxon>Neoptera</taxon>
        <taxon>Paraneoptera</taxon>
        <taxon>Psocodea</taxon>
        <taxon>Troctomorpha</taxon>
        <taxon>Phthiraptera</taxon>
        <taxon>Anoplura</taxon>
        <taxon>Polyplacidae</taxon>
        <taxon>Polyplax</taxon>
    </lineage>
</organism>
<dbReference type="EMBL" id="JAWJWE010000039">
    <property type="protein sequence ID" value="KAK6620829.1"/>
    <property type="molecule type" value="Genomic_DNA"/>
</dbReference>
<sequence length="613" mass="70194">MSSVNNNIKKKLKCLIAQHPEGLWCCEVPKLYCEQYKSDLNYKEFGYTNLIQMLSELNDIFRCVRPGSDDWLLFDASLPPSTIELKYTHMTIAESDSKIMYVYPRDVVKLDDKLTYIDLKDLQLQNTCIEVCAAEVWSPSKFYIHLKKFNHHLNSFMNDLQKFYNVHYDLFKMNEWAIKPKQICVAYYSTDSSIPEEWHRAEILKILNEKSVTVFLVDFGTVTTLKTSHLRFLHRTFQFFPVQGLLAKLANVSPVQPNSKWPATASARLLELLRRPYVNAEIVDVDCNFDQNEGISDCAQETLKVKNYPKDESVTLTETDSTRDETNKEAERVKNQSTSLNNTITHFTELIPAKQDNVNAKKPLETNKDQQSHIHLIGEYETVSTSGKEVEAQVSGIGNSNTVNFTKQTLLIRIINYTALELLLSNLTLLDLAMIDPILAMTCSVDLARNHILNILKNFLVTYWANQTVVMELKVSIAVFFLIVAPKHLIDAQFIYIHGAALKLAIGIGIPIDVNLAGGGLSWFNNVQVIYELPDNVTYFEPYKIMQKRSVKNTFNRLTVYQALEKYINRPQKDPHVGLVEYKKAHEHGLLNKTDCDIIYQDCTISENSIFAD</sequence>
<dbReference type="SUPFAM" id="SSF63748">
    <property type="entry name" value="Tudor/PWWP/MBT"/>
    <property type="match status" value="1"/>
</dbReference>
<name>A0AAN8NLJ2_POLSC</name>
<proteinExistence type="predicted"/>
<dbReference type="Proteomes" id="UP001372834">
    <property type="component" value="Unassembled WGS sequence"/>
</dbReference>
<feature type="compositionally biased region" description="Basic and acidic residues" evidence="1">
    <location>
        <begin position="320"/>
        <end position="334"/>
    </location>
</feature>